<dbReference type="Proteomes" id="UP001057402">
    <property type="component" value="Chromosome 2"/>
</dbReference>
<evidence type="ECO:0000313" key="2">
    <source>
        <dbReference type="Proteomes" id="UP001057402"/>
    </source>
</evidence>
<proteinExistence type="predicted"/>
<organism evidence="1 2">
    <name type="scientific">Melastoma candidum</name>
    <dbReference type="NCBI Taxonomy" id="119954"/>
    <lineage>
        <taxon>Eukaryota</taxon>
        <taxon>Viridiplantae</taxon>
        <taxon>Streptophyta</taxon>
        <taxon>Embryophyta</taxon>
        <taxon>Tracheophyta</taxon>
        <taxon>Spermatophyta</taxon>
        <taxon>Magnoliopsida</taxon>
        <taxon>eudicotyledons</taxon>
        <taxon>Gunneridae</taxon>
        <taxon>Pentapetalae</taxon>
        <taxon>rosids</taxon>
        <taxon>malvids</taxon>
        <taxon>Myrtales</taxon>
        <taxon>Melastomataceae</taxon>
        <taxon>Melastomatoideae</taxon>
        <taxon>Melastomateae</taxon>
        <taxon>Melastoma</taxon>
    </lineage>
</organism>
<gene>
    <name evidence="1" type="ORF">MLD38_002814</name>
</gene>
<sequence length="458" mass="49682">MPETQKKHVAVLPFPFGTHAAPLLSIVRRLSSSSSAPAIFSFFCTPNTNASLFGSSLPLGDVTPYEVWDGVSPGYTFSGKHQEDIELFIQAAPYSFAEGMRAAEAKTGRKITCIISDAFLWFAADMARDLDVPWLAFWTAGPAALTAHLHTDLLREKLLGDRGVVGREDETLGFIPGMSKTSVRDLQEGVVFGNMESKFSKMLHEMGKALPRATAVFINCFEELDPIITADLKSKLKEYLNIGPINMMGTQVEATVPDKTGCLEWLDGQREASVVYVSFGTVMVPPAKELEELAGALEESGAPFIWSLKEKVWGSLPVGFLERTEGRGKVVGWAPQVGILRHPSVGAFVTHCGWNSVLESIVGGRAPMICRPFFGDQRLNARMMEVVWGMGAGMEGGVISKKRLLSCLGEIGLVSDGGGKGREMRDNLLSLRRRAQSSVSTDGTSSANFRSLLTLALS</sequence>
<reference evidence="2" key="1">
    <citation type="journal article" date="2023" name="Front. Plant Sci.">
        <title>Chromosomal-level genome assembly of Melastoma candidum provides insights into trichome evolution.</title>
        <authorList>
            <person name="Zhong Y."/>
            <person name="Wu W."/>
            <person name="Sun C."/>
            <person name="Zou P."/>
            <person name="Liu Y."/>
            <person name="Dai S."/>
            <person name="Zhou R."/>
        </authorList>
    </citation>
    <scope>NUCLEOTIDE SEQUENCE [LARGE SCALE GENOMIC DNA]</scope>
</reference>
<accession>A0ACB9S168</accession>
<name>A0ACB9S168_9MYRT</name>
<dbReference type="EMBL" id="CM042881">
    <property type="protein sequence ID" value="KAI4384695.1"/>
    <property type="molecule type" value="Genomic_DNA"/>
</dbReference>
<comment type="caution">
    <text evidence="1">The sequence shown here is derived from an EMBL/GenBank/DDBJ whole genome shotgun (WGS) entry which is preliminary data.</text>
</comment>
<keyword evidence="2" id="KW-1185">Reference proteome</keyword>
<evidence type="ECO:0000313" key="1">
    <source>
        <dbReference type="EMBL" id="KAI4384695.1"/>
    </source>
</evidence>
<protein>
    <submittedName>
        <fullName evidence="1">Uncharacterized protein</fullName>
    </submittedName>
</protein>